<keyword evidence="11" id="KW-1185">Reference proteome</keyword>
<accession>A0ABC8QSA8</accession>
<keyword evidence="3" id="KW-0677">Repeat</keyword>
<dbReference type="Gene3D" id="1.10.8.430">
    <property type="entry name" value="Helical domain of apoptotic protease-activating factors"/>
    <property type="match status" value="1"/>
</dbReference>
<feature type="domain" description="Disease resistance protein winged helix" evidence="9">
    <location>
        <begin position="398"/>
        <end position="439"/>
    </location>
</feature>
<proteinExistence type="inferred from homology"/>
<gene>
    <name evidence="10" type="ORF">ILEXP_LOCUS563</name>
</gene>
<keyword evidence="2" id="KW-0433">Leucine-rich repeat</keyword>
<dbReference type="Gene3D" id="3.40.50.300">
    <property type="entry name" value="P-loop containing nucleotide triphosphate hydrolases"/>
    <property type="match status" value="1"/>
</dbReference>
<evidence type="ECO:0000259" key="7">
    <source>
        <dbReference type="Pfam" id="PF00931"/>
    </source>
</evidence>
<keyword evidence="4" id="KW-0547">Nucleotide-binding</keyword>
<evidence type="ECO:0000259" key="8">
    <source>
        <dbReference type="Pfam" id="PF18052"/>
    </source>
</evidence>
<organism evidence="10 11">
    <name type="scientific">Ilex paraguariensis</name>
    <name type="common">yerba mate</name>
    <dbReference type="NCBI Taxonomy" id="185542"/>
    <lineage>
        <taxon>Eukaryota</taxon>
        <taxon>Viridiplantae</taxon>
        <taxon>Streptophyta</taxon>
        <taxon>Embryophyta</taxon>
        <taxon>Tracheophyta</taxon>
        <taxon>Spermatophyta</taxon>
        <taxon>Magnoliopsida</taxon>
        <taxon>eudicotyledons</taxon>
        <taxon>Gunneridae</taxon>
        <taxon>Pentapetalae</taxon>
        <taxon>asterids</taxon>
        <taxon>campanulids</taxon>
        <taxon>Aquifoliales</taxon>
        <taxon>Aquifoliaceae</taxon>
        <taxon>Ilex</taxon>
    </lineage>
</organism>
<dbReference type="Pfam" id="PF00931">
    <property type="entry name" value="NB-ARC"/>
    <property type="match status" value="1"/>
</dbReference>
<dbReference type="Gene3D" id="1.20.5.4130">
    <property type="match status" value="1"/>
</dbReference>
<protein>
    <recommendedName>
        <fullName evidence="12">Disease resistance RPP13-like protein 1</fullName>
    </recommendedName>
</protein>
<dbReference type="SUPFAM" id="SSF52540">
    <property type="entry name" value="P-loop containing nucleoside triphosphate hydrolases"/>
    <property type="match status" value="1"/>
</dbReference>
<dbReference type="Proteomes" id="UP001642360">
    <property type="component" value="Unassembled WGS sequence"/>
</dbReference>
<comment type="caution">
    <text evidence="10">The sequence shown here is derived from an EMBL/GenBank/DDBJ whole genome shotgun (WGS) entry which is preliminary data.</text>
</comment>
<dbReference type="InterPro" id="IPR027417">
    <property type="entry name" value="P-loop_NTPase"/>
</dbReference>
<evidence type="ECO:0000256" key="6">
    <source>
        <dbReference type="ARBA" id="ARBA00022840"/>
    </source>
</evidence>
<dbReference type="Gene3D" id="1.10.10.10">
    <property type="entry name" value="Winged helix-like DNA-binding domain superfamily/Winged helix DNA-binding domain"/>
    <property type="match status" value="1"/>
</dbReference>
<dbReference type="EMBL" id="CAUOFW020000114">
    <property type="protein sequence ID" value="CAK9133644.1"/>
    <property type="molecule type" value="Genomic_DNA"/>
</dbReference>
<dbReference type="PANTHER" id="PTHR36766:SF51">
    <property type="entry name" value="DISEASE RESISTANCE RPP13-LIKE PROTEIN 1"/>
    <property type="match status" value="1"/>
</dbReference>
<dbReference type="InterPro" id="IPR036388">
    <property type="entry name" value="WH-like_DNA-bd_sf"/>
</dbReference>
<name>A0ABC8QSA8_9AQUA</name>
<dbReference type="Pfam" id="PF23559">
    <property type="entry name" value="WHD_DRP"/>
    <property type="match status" value="1"/>
</dbReference>
<dbReference type="AlphaFoldDB" id="A0ABC8QSA8"/>
<feature type="domain" description="NB-ARC" evidence="7">
    <location>
        <begin position="166"/>
        <end position="253"/>
    </location>
</feature>
<keyword evidence="6" id="KW-0067">ATP-binding</keyword>
<dbReference type="InterPro" id="IPR058922">
    <property type="entry name" value="WHD_DRP"/>
</dbReference>
<evidence type="ECO:0000256" key="4">
    <source>
        <dbReference type="ARBA" id="ARBA00022741"/>
    </source>
</evidence>
<comment type="similarity">
    <text evidence="1">Belongs to the disease resistance NB-LRR family.</text>
</comment>
<feature type="domain" description="Disease resistance N-terminal" evidence="8">
    <location>
        <begin position="10"/>
        <end position="82"/>
    </location>
</feature>
<dbReference type="PRINTS" id="PR00364">
    <property type="entry name" value="DISEASERSIST"/>
</dbReference>
<evidence type="ECO:0000256" key="3">
    <source>
        <dbReference type="ARBA" id="ARBA00022737"/>
    </source>
</evidence>
<dbReference type="InterPro" id="IPR002182">
    <property type="entry name" value="NB-ARC"/>
</dbReference>
<reference evidence="10 11" key="1">
    <citation type="submission" date="2024-02" db="EMBL/GenBank/DDBJ databases">
        <authorList>
            <person name="Vignale AGUSTIN F."/>
            <person name="Sosa J E."/>
            <person name="Modenutti C."/>
        </authorList>
    </citation>
    <scope>NUCLEOTIDE SEQUENCE [LARGE SCALE GENOMIC DNA]</scope>
</reference>
<sequence length="450" mass="51329">MALRLASREFLNFARSGGIHTQLKKLSEMLMAIRAVLSDAEAKQITWEDMRFWMNGLSDLAYDLDDLLDGIATVAFAHELKSQPETATTSKVQKFIPTCCTNFRRSVTLKIKMGHKIEEITYRLQDIVKLKDDLDLRVIREARSNTERESLSTTSLVDEPHVYGREKEKEKILELLLRDEACNDETCVISICGMGGVGKTTLAQLVYNDEKVEDFFDLKAWVCVSEVFNVCMITKIILEEVTKERCDSKTFENYEKWDLLCAPFRVGLPGSKIIVTTWNEGVACIMGSVIAYLLNVLAEDYCFSLLAQHALGKINFDDHPNLELIGKDIVRKCRSLPLATKTLGGLLHTKHNSNEWKVILISKIWELSEHKSCILPALRLSYHPLPFHLKQMFAYCAIFPKDYELVLLWMADGFLQQSEEMEVLGGSYFIELLSRSFQRSGCTESKFVTF</sequence>
<dbReference type="PANTHER" id="PTHR36766">
    <property type="entry name" value="PLANT BROAD-SPECTRUM MILDEW RESISTANCE PROTEIN RPW8"/>
    <property type="match status" value="1"/>
</dbReference>
<keyword evidence="5" id="KW-0611">Plant defense</keyword>
<evidence type="ECO:0008006" key="12">
    <source>
        <dbReference type="Google" id="ProtNLM"/>
    </source>
</evidence>
<dbReference type="Pfam" id="PF18052">
    <property type="entry name" value="Rx_N"/>
    <property type="match status" value="1"/>
</dbReference>
<evidence type="ECO:0000313" key="11">
    <source>
        <dbReference type="Proteomes" id="UP001642360"/>
    </source>
</evidence>
<dbReference type="InterPro" id="IPR041118">
    <property type="entry name" value="Rx_N"/>
</dbReference>
<evidence type="ECO:0000256" key="5">
    <source>
        <dbReference type="ARBA" id="ARBA00022821"/>
    </source>
</evidence>
<dbReference type="GO" id="GO:0005524">
    <property type="term" value="F:ATP binding"/>
    <property type="evidence" value="ECO:0007669"/>
    <property type="project" value="UniProtKB-KW"/>
</dbReference>
<evidence type="ECO:0000256" key="1">
    <source>
        <dbReference type="ARBA" id="ARBA00008894"/>
    </source>
</evidence>
<evidence type="ECO:0000256" key="2">
    <source>
        <dbReference type="ARBA" id="ARBA00022614"/>
    </source>
</evidence>
<dbReference type="InterPro" id="IPR042197">
    <property type="entry name" value="Apaf_helical"/>
</dbReference>
<dbReference type="GO" id="GO:0006952">
    <property type="term" value="P:defense response"/>
    <property type="evidence" value="ECO:0007669"/>
    <property type="project" value="UniProtKB-KW"/>
</dbReference>
<evidence type="ECO:0000313" key="10">
    <source>
        <dbReference type="EMBL" id="CAK9133644.1"/>
    </source>
</evidence>
<evidence type="ECO:0000259" key="9">
    <source>
        <dbReference type="Pfam" id="PF23559"/>
    </source>
</evidence>